<accession>A0A1V6NV37</accession>
<dbReference type="SUPFAM" id="SSF53098">
    <property type="entry name" value="Ribonuclease H-like"/>
    <property type="match status" value="1"/>
</dbReference>
<gene>
    <name evidence="2" type="ORF">PENANT_c303G03986</name>
</gene>
<feature type="non-terminal residue" evidence="2">
    <location>
        <position position="140"/>
    </location>
</feature>
<evidence type="ECO:0000313" key="3">
    <source>
        <dbReference type="Proteomes" id="UP000191672"/>
    </source>
</evidence>
<dbReference type="AlphaFoldDB" id="A0A1V6NV37"/>
<organism evidence="2 3">
    <name type="scientific">Penicillium antarcticum</name>
    <dbReference type="NCBI Taxonomy" id="416450"/>
    <lineage>
        <taxon>Eukaryota</taxon>
        <taxon>Fungi</taxon>
        <taxon>Dikarya</taxon>
        <taxon>Ascomycota</taxon>
        <taxon>Pezizomycotina</taxon>
        <taxon>Eurotiomycetes</taxon>
        <taxon>Eurotiomycetidae</taxon>
        <taxon>Eurotiales</taxon>
        <taxon>Aspergillaceae</taxon>
        <taxon>Penicillium</taxon>
    </lineage>
</organism>
<dbReference type="EMBL" id="MDYN01000303">
    <property type="protein sequence ID" value="OQD68574.1"/>
    <property type="molecule type" value="Genomic_DNA"/>
</dbReference>
<dbReference type="InterPro" id="IPR012337">
    <property type="entry name" value="RNaseH-like_sf"/>
</dbReference>
<comment type="caution">
    <text evidence="2">The sequence shown here is derived from an EMBL/GenBank/DDBJ whole genome shotgun (WGS) entry which is preliminary data.</text>
</comment>
<evidence type="ECO:0000256" key="1">
    <source>
        <dbReference type="SAM" id="MobiDB-lite"/>
    </source>
</evidence>
<feature type="region of interest" description="Disordered" evidence="1">
    <location>
        <begin position="66"/>
        <end position="140"/>
    </location>
</feature>
<protein>
    <recommendedName>
        <fullName evidence="4">HAT C-terminal dimerisation domain-containing protein</fullName>
    </recommendedName>
</protein>
<name>A0A1V6NV37_9EURO</name>
<proteinExistence type="predicted"/>
<sequence>SLARDVLTTLASGSSVKRLFNSARDICHYRRGSLKPQTIQDLMIFICTAKFDMDSEQLALIEEYLSTQEKQAESERKDTERKKEEGFDSISDNKEDPSTTKATQPSSERTLRKRRAETTSDNLIQLDDTNKVPLPNNSHL</sequence>
<evidence type="ECO:0008006" key="4">
    <source>
        <dbReference type="Google" id="ProtNLM"/>
    </source>
</evidence>
<feature type="compositionally biased region" description="Basic and acidic residues" evidence="1">
    <location>
        <begin position="70"/>
        <end position="98"/>
    </location>
</feature>
<keyword evidence="3" id="KW-1185">Reference proteome</keyword>
<dbReference type="Proteomes" id="UP000191672">
    <property type="component" value="Unassembled WGS sequence"/>
</dbReference>
<reference evidence="3" key="1">
    <citation type="journal article" date="2017" name="Nat. Microbiol.">
        <title>Global analysis of biosynthetic gene clusters reveals vast potential of secondary metabolite production in Penicillium species.</title>
        <authorList>
            <person name="Nielsen J.C."/>
            <person name="Grijseels S."/>
            <person name="Prigent S."/>
            <person name="Ji B."/>
            <person name="Dainat J."/>
            <person name="Nielsen K.F."/>
            <person name="Frisvad J.C."/>
            <person name="Workman M."/>
            <person name="Nielsen J."/>
        </authorList>
    </citation>
    <scope>NUCLEOTIDE SEQUENCE [LARGE SCALE GENOMIC DNA]</scope>
    <source>
        <strain evidence="3">IBT 31811</strain>
    </source>
</reference>
<feature type="compositionally biased region" description="Polar residues" evidence="1">
    <location>
        <begin position="99"/>
        <end position="108"/>
    </location>
</feature>
<feature type="non-terminal residue" evidence="2">
    <location>
        <position position="1"/>
    </location>
</feature>
<evidence type="ECO:0000313" key="2">
    <source>
        <dbReference type="EMBL" id="OQD68574.1"/>
    </source>
</evidence>